<dbReference type="Pfam" id="PF11901">
    <property type="entry name" value="DM9"/>
    <property type="match status" value="1"/>
</dbReference>
<dbReference type="PANTHER" id="PTHR31649">
    <property type="entry name" value="AGAP009604-PA"/>
    <property type="match status" value="1"/>
</dbReference>
<dbReference type="AlphaFoldDB" id="A0AAN9Z3S5"/>
<accession>A0AAN9Z3S5</accession>
<dbReference type="PANTHER" id="PTHR31649:SF1">
    <property type="entry name" value="FARNESOIC ACID O-METHYL TRANSFERASE DOMAIN-CONTAINING PROTEIN"/>
    <property type="match status" value="1"/>
</dbReference>
<proteinExistence type="predicted"/>
<name>A0AAN9Z3S5_9ORTH</name>
<comment type="caution">
    <text evidence="1">The sequence shown here is derived from an EMBL/GenBank/DDBJ whole genome shotgun (WGS) entry which is preliminary data.</text>
</comment>
<protein>
    <submittedName>
        <fullName evidence="1">Uncharacterized protein</fullName>
    </submittedName>
</protein>
<keyword evidence="2" id="KW-1185">Reference proteome</keyword>
<organism evidence="1 2">
    <name type="scientific">Gryllus longicercus</name>
    <dbReference type="NCBI Taxonomy" id="2509291"/>
    <lineage>
        <taxon>Eukaryota</taxon>
        <taxon>Metazoa</taxon>
        <taxon>Ecdysozoa</taxon>
        <taxon>Arthropoda</taxon>
        <taxon>Hexapoda</taxon>
        <taxon>Insecta</taxon>
        <taxon>Pterygota</taxon>
        <taxon>Neoptera</taxon>
        <taxon>Polyneoptera</taxon>
        <taxon>Orthoptera</taxon>
        <taxon>Ensifera</taxon>
        <taxon>Gryllidea</taxon>
        <taxon>Grylloidea</taxon>
        <taxon>Gryllidae</taxon>
        <taxon>Gryllinae</taxon>
        <taxon>Gryllus</taxon>
    </lineage>
</organism>
<evidence type="ECO:0000313" key="2">
    <source>
        <dbReference type="Proteomes" id="UP001378592"/>
    </source>
</evidence>
<dbReference type="InterPro" id="IPR006616">
    <property type="entry name" value="DM9_repeat"/>
</dbReference>
<dbReference type="EMBL" id="JAZDUA010000354">
    <property type="protein sequence ID" value="KAK7793959.1"/>
    <property type="molecule type" value="Genomic_DNA"/>
</dbReference>
<sequence>MPHCWMDGSYGGTPDGAVRAGRDRDGDPIFVGRAWHEGDLLPAKVVPNKGGAYVCWGGTEHHKDQYEVMCDASAAWVDTQGGDVPEGAVPIGQTSDGERLYMGRVMHDGALTPGKVHPSHGVCYIPYGGQELSFPQYEILVLK</sequence>
<dbReference type="SMART" id="SM00696">
    <property type="entry name" value="DM9"/>
    <property type="match status" value="2"/>
</dbReference>
<dbReference type="Proteomes" id="UP001378592">
    <property type="component" value="Unassembled WGS sequence"/>
</dbReference>
<reference evidence="1 2" key="1">
    <citation type="submission" date="2024-03" db="EMBL/GenBank/DDBJ databases">
        <title>The genome assembly and annotation of the cricket Gryllus longicercus Weissman &amp; Gray.</title>
        <authorList>
            <person name="Szrajer S."/>
            <person name="Gray D."/>
            <person name="Ylla G."/>
        </authorList>
    </citation>
    <scope>NUCLEOTIDE SEQUENCE [LARGE SCALE GENOMIC DNA]</scope>
    <source>
        <strain evidence="1">DAG 2021-001</strain>
        <tissue evidence="1">Whole body minus gut</tissue>
    </source>
</reference>
<gene>
    <name evidence="1" type="ORF">R5R35_005821</name>
</gene>
<evidence type="ECO:0000313" key="1">
    <source>
        <dbReference type="EMBL" id="KAK7793959.1"/>
    </source>
</evidence>